<accession>A0AAN4NTS5</accession>
<gene>
    <name evidence="1" type="ORF">AC00_2315</name>
</gene>
<name>A0AAN4NTS5_ECOLX</name>
<evidence type="ECO:0000313" key="2">
    <source>
        <dbReference type="Proteomes" id="UP000024043"/>
    </source>
</evidence>
<protein>
    <submittedName>
        <fullName evidence="1">Uncharacterized protein</fullName>
    </submittedName>
</protein>
<comment type="caution">
    <text evidence="1">The sequence shown here is derived from an EMBL/GenBank/DDBJ whole genome shotgun (WGS) entry which is preliminary data.</text>
</comment>
<dbReference type="AlphaFoldDB" id="A0AAN4NTS5"/>
<sequence length="44" mass="4790">MQLCSIGSQILTAKTMLTISASPLFQKILVIPFLPNKQMVGVEV</sequence>
<organism evidence="1 2">
    <name type="scientific">Escherichia coli 1-250-04_S3_C1</name>
    <dbReference type="NCBI Taxonomy" id="1444135"/>
    <lineage>
        <taxon>Bacteria</taxon>
        <taxon>Pseudomonadati</taxon>
        <taxon>Pseudomonadota</taxon>
        <taxon>Gammaproteobacteria</taxon>
        <taxon>Enterobacterales</taxon>
        <taxon>Enterobacteriaceae</taxon>
        <taxon>Escherichia</taxon>
    </lineage>
</organism>
<proteinExistence type="predicted"/>
<evidence type="ECO:0000313" key="1">
    <source>
        <dbReference type="EMBL" id="EZJ85313.1"/>
    </source>
</evidence>
<reference evidence="1 2" key="1">
    <citation type="submission" date="2014-03" db="EMBL/GenBank/DDBJ databases">
        <title>Genetic Variability of E. coli after antibiotic treatment.</title>
        <authorList>
            <person name="Silbergeld E."/>
            <person name="Coles C."/>
            <person name="Seidman J.C."/>
            <person name="You Y."/>
            <person name="George J."/>
            <person name="Nadendla S."/>
            <person name="Huot H."/>
            <person name="Daugherty S.C."/>
            <person name="Nagaraj S."/>
            <person name="Ott S."/>
            <person name="Klega K."/>
            <person name="Rasko D."/>
        </authorList>
    </citation>
    <scope>NUCLEOTIDE SEQUENCE [LARGE SCALE GENOMIC DNA]</scope>
    <source>
        <strain evidence="1 2">1-250-04_S3_C1</strain>
    </source>
</reference>
<dbReference type="Proteomes" id="UP000024043">
    <property type="component" value="Unassembled WGS sequence"/>
</dbReference>
<dbReference type="EMBL" id="JJLU01000079">
    <property type="protein sequence ID" value="EZJ85313.1"/>
    <property type="molecule type" value="Genomic_DNA"/>
</dbReference>